<feature type="transmembrane region" description="Helical" evidence="1">
    <location>
        <begin position="21"/>
        <end position="39"/>
    </location>
</feature>
<proteinExistence type="predicted"/>
<dbReference type="Proteomes" id="UP000324222">
    <property type="component" value="Unassembled WGS sequence"/>
</dbReference>
<accession>A0A5B7G1M7</accession>
<keyword evidence="1" id="KW-0812">Transmembrane</keyword>
<sequence>MSTYTALGRGNQSISLLYTRLFHFVFLKSYQLFTIFSAFSTRPFHLFIFSSPFQIISRILQ</sequence>
<comment type="caution">
    <text evidence="2">The sequence shown here is derived from an EMBL/GenBank/DDBJ whole genome shotgun (WGS) entry which is preliminary data.</text>
</comment>
<reference evidence="2 3" key="1">
    <citation type="submission" date="2019-05" db="EMBL/GenBank/DDBJ databases">
        <title>Another draft genome of Portunus trituberculatus and its Hox gene families provides insights of decapod evolution.</title>
        <authorList>
            <person name="Jeong J.-H."/>
            <person name="Song I."/>
            <person name="Kim S."/>
            <person name="Choi T."/>
            <person name="Kim D."/>
            <person name="Ryu S."/>
            <person name="Kim W."/>
        </authorList>
    </citation>
    <scope>NUCLEOTIDE SEQUENCE [LARGE SCALE GENOMIC DNA]</scope>
    <source>
        <tissue evidence="2">Muscle</tissue>
    </source>
</reference>
<protein>
    <submittedName>
        <fullName evidence="2">Uncharacterized protein</fullName>
    </submittedName>
</protein>
<keyword evidence="3" id="KW-1185">Reference proteome</keyword>
<name>A0A5B7G1M7_PORTR</name>
<dbReference type="AlphaFoldDB" id="A0A5B7G1M7"/>
<organism evidence="2 3">
    <name type="scientific">Portunus trituberculatus</name>
    <name type="common">Swimming crab</name>
    <name type="synonym">Neptunus trituberculatus</name>
    <dbReference type="NCBI Taxonomy" id="210409"/>
    <lineage>
        <taxon>Eukaryota</taxon>
        <taxon>Metazoa</taxon>
        <taxon>Ecdysozoa</taxon>
        <taxon>Arthropoda</taxon>
        <taxon>Crustacea</taxon>
        <taxon>Multicrustacea</taxon>
        <taxon>Malacostraca</taxon>
        <taxon>Eumalacostraca</taxon>
        <taxon>Eucarida</taxon>
        <taxon>Decapoda</taxon>
        <taxon>Pleocyemata</taxon>
        <taxon>Brachyura</taxon>
        <taxon>Eubrachyura</taxon>
        <taxon>Portunoidea</taxon>
        <taxon>Portunidae</taxon>
        <taxon>Portuninae</taxon>
        <taxon>Portunus</taxon>
    </lineage>
</organism>
<keyword evidence="1" id="KW-1133">Transmembrane helix</keyword>
<dbReference type="EMBL" id="VSRR010010183">
    <property type="protein sequence ID" value="MPC51447.1"/>
    <property type="molecule type" value="Genomic_DNA"/>
</dbReference>
<evidence type="ECO:0000313" key="2">
    <source>
        <dbReference type="EMBL" id="MPC51447.1"/>
    </source>
</evidence>
<evidence type="ECO:0000256" key="1">
    <source>
        <dbReference type="SAM" id="Phobius"/>
    </source>
</evidence>
<keyword evidence="1" id="KW-0472">Membrane</keyword>
<evidence type="ECO:0000313" key="3">
    <source>
        <dbReference type="Proteomes" id="UP000324222"/>
    </source>
</evidence>
<gene>
    <name evidence="2" type="ORF">E2C01_045292</name>
</gene>